<dbReference type="NCBIfam" id="TIGR00360">
    <property type="entry name" value="ComEC_N-term"/>
    <property type="match status" value="1"/>
</dbReference>
<comment type="subcellular location">
    <subcellularLocation>
        <location evidence="1">Cell membrane</location>
        <topology evidence="1">Multi-pass membrane protein</topology>
    </subcellularLocation>
</comment>
<dbReference type="InterPro" id="IPR035681">
    <property type="entry name" value="ComA-like_MBL"/>
</dbReference>
<feature type="transmembrane region" description="Helical" evidence="6">
    <location>
        <begin position="380"/>
        <end position="401"/>
    </location>
</feature>
<name>A0A2N4U0X9_9BURK</name>
<feature type="transmembrane region" description="Helical" evidence="6">
    <location>
        <begin position="268"/>
        <end position="289"/>
    </location>
</feature>
<keyword evidence="3 6" id="KW-0812">Transmembrane</keyword>
<feature type="transmembrane region" description="Helical" evidence="6">
    <location>
        <begin position="309"/>
        <end position="328"/>
    </location>
</feature>
<dbReference type="InterPro" id="IPR052159">
    <property type="entry name" value="Competence_DNA_uptake"/>
</dbReference>
<evidence type="ECO:0000256" key="4">
    <source>
        <dbReference type="ARBA" id="ARBA00022989"/>
    </source>
</evidence>
<dbReference type="InterPro" id="IPR001279">
    <property type="entry name" value="Metallo-B-lactamas"/>
</dbReference>
<dbReference type="PANTHER" id="PTHR30619:SF1">
    <property type="entry name" value="RECOMBINATION PROTEIN 2"/>
    <property type="match status" value="1"/>
</dbReference>
<dbReference type="Pfam" id="PF03772">
    <property type="entry name" value="Competence"/>
    <property type="match status" value="1"/>
</dbReference>
<dbReference type="RefSeq" id="WP_102075163.1">
    <property type="nucleotide sequence ID" value="NZ_PDNW01000017.1"/>
</dbReference>
<dbReference type="OrthoDB" id="9761531at2"/>
<dbReference type="InterPro" id="IPR036866">
    <property type="entry name" value="RibonucZ/Hydroxyglut_hydro"/>
</dbReference>
<dbReference type="InterPro" id="IPR025405">
    <property type="entry name" value="DUF4131"/>
</dbReference>
<keyword evidence="9" id="KW-1185">Reference proteome</keyword>
<protein>
    <submittedName>
        <fullName evidence="8">DNA internalization-related competence protein ComEC/Rec2</fullName>
    </submittedName>
</protein>
<dbReference type="PANTHER" id="PTHR30619">
    <property type="entry name" value="DNA INTERNALIZATION/COMPETENCE PROTEIN COMEC/REC2"/>
    <property type="match status" value="1"/>
</dbReference>
<comment type="caution">
    <text evidence="8">The sequence shown here is derived from an EMBL/GenBank/DDBJ whole genome shotgun (WGS) entry which is preliminary data.</text>
</comment>
<feature type="transmembrane region" description="Helical" evidence="6">
    <location>
        <begin position="448"/>
        <end position="471"/>
    </location>
</feature>
<feature type="transmembrane region" description="Helical" evidence="6">
    <location>
        <begin position="413"/>
        <end position="436"/>
    </location>
</feature>
<dbReference type="InterPro" id="IPR004797">
    <property type="entry name" value="Competence_ComEC/Rec2"/>
</dbReference>
<feature type="transmembrane region" description="Helical" evidence="6">
    <location>
        <begin position="512"/>
        <end position="533"/>
    </location>
</feature>
<evidence type="ECO:0000256" key="2">
    <source>
        <dbReference type="ARBA" id="ARBA00022475"/>
    </source>
</evidence>
<feature type="transmembrane region" description="Helical" evidence="6">
    <location>
        <begin position="28"/>
        <end position="47"/>
    </location>
</feature>
<evidence type="ECO:0000256" key="3">
    <source>
        <dbReference type="ARBA" id="ARBA00022692"/>
    </source>
</evidence>
<dbReference type="InterPro" id="IPR004477">
    <property type="entry name" value="ComEC_N"/>
</dbReference>
<evidence type="ECO:0000256" key="1">
    <source>
        <dbReference type="ARBA" id="ARBA00004651"/>
    </source>
</evidence>
<organism evidence="8 9">
    <name type="scientific">Pollutimonas subterranea</name>
    <dbReference type="NCBI Taxonomy" id="2045210"/>
    <lineage>
        <taxon>Bacteria</taxon>
        <taxon>Pseudomonadati</taxon>
        <taxon>Pseudomonadota</taxon>
        <taxon>Betaproteobacteria</taxon>
        <taxon>Burkholderiales</taxon>
        <taxon>Alcaligenaceae</taxon>
        <taxon>Pollutimonas</taxon>
    </lineage>
</organism>
<sequence length="833" mass="90763">MTGRICLLAFVAATGAVQLLPYLPARALWLGVLAGAAILSFSIYLFAPAIRWRVLLPMWAALAGLLITVARAEHRLADELAAINENQVSRVVLRIAALPKSSNDSRQFEAEVLSSMPEGVPSRIQVSWAAPNWAGPYGGGARDADRTDAGESVFPELIPGQIWRMALTLKKPHGNRNPHAFDYEGYMFAHGLRASGSVRGQPRYIGDEPWASLPVVAQRARYHVRSAMQPYLEGNRYGAVMLALAIGDQASVDAADWQVFNRTGITHLVSISGSHITMIAALAGTLVYWLWRRVRIRGHYLAERLPAQLAGAIAALLVAWIYCLLAGWGVPARRTFLMLAVVALAYVLRLPMSASRLLSLVAFSVVLLDPWALLASGFWLSFGAVYVLMASSGWWGSSVGLRISTRGQRWRRFAATATRLQLAITIGLMPLLALIFHEVSLASPLANVYAIPVISLIVTPVSLLLAAAAFVPGLEWLAAALAWLGHLALEWTMVPTVWLADFRASSFNAAAAPLWLTLVALLGLVIAVLPYGLPYRNAAWLFTLPALLWTPQRPPQGGWDLYALDVGQASAILIQTAGHSLLFDTGLRSSATSDAGVRTIIPFLRTQGIRKLDVLVVSHADIDHAGGFRSLLQSLAVGQSFSSFDAASYLEREARLLGVPQQLPPTPLAMSPCEYGVAWQIDGVAFEFLWPLKATSASRSASRKNRNDDACVLRVRGKYHSALLPGDIGAAQEAMLVDRGLEPLDVVLAAHHGSKNSSSPQFVDAIQASHVVAQAGLWNRYGHPSPQVEDRWKEAGTRFWRTDEHGAITVKSRPARLLVHGEREFLPRYWQGR</sequence>
<dbReference type="NCBIfam" id="TIGR00361">
    <property type="entry name" value="ComEC_Rec2"/>
    <property type="match status" value="1"/>
</dbReference>
<dbReference type="EMBL" id="PDNW01000017">
    <property type="protein sequence ID" value="PLC48676.1"/>
    <property type="molecule type" value="Genomic_DNA"/>
</dbReference>
<dbReference type="Pfam" id="PF13567">
    <property type="entry name" value="DUF4131"/>
    <property type="match status" value="1"/>
</dbReference>
<dbReference type="AlphaFoldDB" id="A0A2N4U0X9"/>
<evidence type="ECO:0000256" key="6">
    <source>
        <dbReference type="SAM" id="Phobius"/>
    </source>
</evidence>
<proteinExistence type="predicted"/>
<dbReference type="CDD" id="cd07731">
    <property type="entry name" value="ComA-like_MBL-fold"/>
    <property type="match status" value="1"/>
</dbReference>
<keyword evidence="2" id="KW-1003">Cell membrane</keyword>
<gene>
    <name evidence="8" type="ORF">CR159_16970</name>
</gene>
<dbReference type="Proteomes" id="UP000234190">
    <property type="component" value="Unassembled WGS sequence"/>
</dbReference>
<dbReference type="Pfam" id="PF00753">
    <property type="entry name" value="Lactamase_B"/>
    <property type="match status" value="1"/>
</dbReference>
<dbReference type="SMART" id="SM00849">
    <property type="entry name" value="Lactamase_B"/>
    <property type="match status" value="1"/>
</dbReference>
<evidence type="ECO:0000259" key="7">
    <source>
        <dbReference type="SMART" id="SM00849"/>
    </source>
</evidence>
<dbReference type="Gene3D" id="3.60.15.10">
    <property type="entry name" value="Ribonuclease Z/Hydroxyacylglutathione hydrolase-like"/>
    <property type="match status" value="1"/>
</dbReference>
<evidence type="ECO:0000313" key="8">
    <source>
        <dbReference type="EMBL" id="PLC48676.1"/>
    </source>
</evidence>
<feature type="transmembrane region" description="Helical" evidence="6">
    <location>
        <begin position="478"/>
        <end position="500"/>
    </location>
</feature>
<accession>A0A2N4U0X9</accession>
<reference evidence="8 9" key="1">
    <citation type="submission" date="2017-10" db="EMBL/GenBank/DDBJ databases">
        <title>Two draft genome sequences of Pusillimonas sp. strains isolated from a nitrate- and radionuclide-contaminated groundwater in Russia.</title>
        <authorList>
            <person name="Grouzdev D.S."/>
            <person name="Tourova T.P."/>
            <person name="Goeva M.A."/>
            <person name="Babich T.L."/>
            <person name="Sokolova D.S."/>
            <person name="Abdullin R."/>
            <person name="Poltaraus A.B."/>
            <person name="Toshchakov S.V."/>
            <person name="Nazina T.N."/>
        </authorList>
    </citation>
    <scope>NUCLEOTIDE SEQUENCE [LARGE SCALE GENOMIC DNA]</scope>
    <source>
        <strain evidence="8 9">JR1/69-3-13</strain>
    </source>
</reference>
<keyword evidence="4 6" id="KW-1133">Transmembrane helix</keyword>
<dbReference type="SUPFAM" id="SSF56281">
    <property type="entry name" value="Metallo-hydrolase/oxidoreductase"/>
    <property type="match status" value="1"/>
</dbReference>
<keyword evidence="5 6" id="KW-0472">Membrane</keyword>
<dbReference type="GO" id="GO:0005886">
    <property type="term" value="C:plasma membrane"/>
    <property type="evidence" value="ECO:0007669"/>
    <property type="project" value="UniProtKB-SubCell"/>
</dbReference>
<evidence type="ECO:0000256" key="5">
    <source>
        <dbReference type="ARBA" id="ARBA00023136"/>
    </source>
</evidence>
<evidence type="ECO:0000313" key="9">
    <source>
        <dbReference type="Proteomes" id="UP000234190"/>
    </source>
</evidence>
<feature type="domain" description="Metallo-beta-lactamase" evidence="7">
    <location>
        <begin position="568"/>
        <end position="777"/>
    </location>
</feature>
<dbReference type="GO" id="GO:0030420">
    <property type="term" value="P:establishment of competence for transformation"/>
    <property type="evidence" value="ECO:0007669"/>
    <property type="project" value="InterPro"/>
</dbReference>